<feature type="domain" description="RNA-binding S4" evidence="9">
    <location>
        <begin position="10"/>
        <end position="64"/>
    </location>
</feature>
<reference evidence="10 11" key="1">
    <citation type="submission" date="2009-02" db="EMBL/GenBank/DDBJ databases">
        <title>Vibrio splendidus str. LGP32 complete genome.</title>
        <authorList>
            <person name="Mazel D."/>
            <person name="Le Roux F."/>
        </authorList>
    </citation>
    <scope>NUCLEOTIDE SEQUENCE [LARGE SCALE GENOMIC DNA]</scope>
    <source>
        <strain evidence="10 11">LGP32</strain>
    </source>
</reference>
<dbReference type="Gene3D" id="3.30.70.580">
    <property type="entry name" value="Pseudouridine synthase I, catalytic domain, N-terminal subdomain"/>
    <property type="match status" value="1"/>
</dbReference>
<keyword evidence="4 8" id="KW-0413">Isomerase</keyword>
<name>B7VP37_VIBA3</name>
<dbReference type="InterPro" id="IPR000748">
    <property type="entry name" value="PsdUridine_synth_RsuA/RluB/E/F"/>
</dbReference>
<dbReference type="Proteomes" id="UP000009100">
    <property type="component" value="Chromosome 1"/>
</dbReference>
<dbReference type="PROSITE" id="PS50889">
    <property type="entry name" value="S4"/>
    <property type="match status" value="1"/>
</dbReference>
<dbReference type="CDD" id="cd02553">
    <property type="entry name" value="PseudoU_synth_RsuA"/>
    <property type="match status" value="1"/>
</dbReference>
<dbReference type="SUPFAM" id="SSF55120">
    <property type="entry name" value="Pseudouridine synthase"/>
    <property type="match status" value="1"/>
</dbReference>
<organism evidence="10 11">
    <name type="scientific">Vibrio atlanticus (strain LGP32)</name>
    <name type="common">Vibrio splendidus (strain Mel32)</name>
    <dbReference type="NCBI Taxonomy" id="575788"/>
    <lineage>
        <taxon>Bacteria</taxon>
        <taxon>Pseudomonadati</taxon>
        <taxon>Pseudomonadota</taxon>
        <taxon>Gammaproteobacteria</taxon>
        <taxon>Vibrionales</taxon>
        <taxon>Vibrionaceae</taxon>
        <taxon>Vibrio</taxon>
    </lineage>
</organism>
<dbReference type="EMBL" id="FM954972">
    <property type="protein sequence ID" value="CAV18769.1"/>
    <property type="molecule type" value="Genomic_DNA"/>
</dbReference>
<dbReference type="InterPro" id="IPR020103">
    <property type="entry name" value="PsdUridine_synth_cat_dom_sf"/>
</dbReference>
<dbReference type="GO" id="GO:0000455">
    <property type="term" value="P:enzyme-directed rRNA pseudouridine synthesis"/>
    <property type="evidence" value="ECO:0007669"/>
    <property type="project" value="UniProtKB-ARBA"/>
</dbReference>
<dbReference type="FunFam" id="3.30.70.1560:FF:000001">
    <property type="entry name" value="Pseudouridine synthase"/>
    <property type="match status" value="1"/>
</dbReference>
<dbReference type="GO" id="GO:0160136">
    <property type="term" value="F:16S rRNA pseudouridine(516) synthase activity"/>
    <property type="evidence" value="ECO:0007669"/>
    <property type="project" value="UniProtKB-EC"/>
</dbReference>
<comment type="similarity">
    <text evidence="1 8">Belongs to the pseudouridine synthase RsuA family.</text>
</comment>
<accession>B7VP37</accession>
<dbReference type="GO" id="GO:0003723">
    <property type="term" value="F:RNA binding"/>
    <property type="evidence" value="ECO:0007669"/>
    <property type="project" value="UniProtKB-KW"/>
</dbReference>
<evidence type="ECO:0000313" key="10">
    <source>
        <dbReference type="EMBL" id="CAV18769.1"/>
    </source>
</evidence>
<evidence type="ECO:0000256" key="2">
    <source>
        <dbReference type="ARBA" id="ARBA00022552"/>
    </source>
</evidence>
<comment type="function">
    <text evidence="6">Responsible for synthesis of pseudouridine from uracil-516 in 16S ribosomal RNA.</text>
</comment>
<evidence type="ECO:0000256" key="4">
    <source>
        <dbReference type="ARBA" id="ARBA00023235"/>
    </source>
</evidence>
<gene>
    <name evidence="10" type="ordered locus">VS_1601</name>
</gene>
<dbReference type="InterPro" id="IPR020094">
    <property type="entry name" value="TruA/RsuA/RluB/E/F_N"/>
</dbReference>
<sequence>MCEMWRRRLMRLDKYLCKSTELTKLEAVQRIQNGEVSVNSVVVLDESTQVHESNAILLNGDALTLREFRYILMHKPAGTICSNIDEVYPSLFNYLELEKASELHIAGRLDADTTGLVLITDDGRWSFNITLPTKSCKKVYRVILSRDIKDDVADKFKAGIQLQGEQKLTRPAELEVITSKEVLLTITEGKFHQVKRMFAAVGNRVVGLHREQIGDVRLDVEAGQWRYLTKAEVDSFQQDSE</sequence>
<proteinExistence type="inferred from homology"/>
<dbReference type="PROSITE" id="PS01149">
    <property type="entry name" value="PSI_RSU"/>
    <property type="match status" value="1"/>
</dbReference>
<dbReference type="Pfam" id="PF00849">
    <property type="entry name" value="PseudoU_synth_2"/>
    <property type="match status" value="1"/>
</dbReference>
<dbReference type="CDD" id="cd00165">
    <property type="entry name" value="S4"/>
    <property type="match status" value="1"/>
</dbReference>
<evidence type="ECO:0000256" key="5">
    <source>
        <dbReference type="ARBA" id="ARBA00036749"/>
    </source>
</evidence>
<dbReference type="Gene3D" id="3.30.70.1560">
    <property type="entry name" value="Alpha-L RNA-binding motif"/>
    <property type="match status" value="1"/>
</dbReference>
<dbReference type="PANTHER" id="PTHR47683:SF4">
    <property type="entry name" value="PSEUDOURIDINE SYNTHASE"/>
    <property type="match status" value="1"/>
</dbReference>
<evidence type="ECO:0000259" key="9">
    <source>
        <dbReference type="SMART" id="SM00363"/>
    </source>
</evidence>
<dbReference type="eggNOG" id="COG1187">
    <property type="taxonomic scope" value="Bacteria"/>
</dbReference>
<dbReference type="SUPFAM" id="SSF55174">
    <property type="entry name" value="Alpha-L RNA-binding motif"/>
    <property type="match status" value="1"/>
</dbReference>
<dbReference type="STRING" id="575788.VS_1601"/>
<protein>
    <recommendedName>
        <fullName evidence="8">Pseudouridine synthase</fullName>
        <ecNumber evidence="8">5.4.99.-</ecNumber>
    </recommendedName>
</protein>
<evidence type="ECO:0000256" key="3">
    <source>
        <dbReference type="ARBA" id="ARBA00022884"/>
    </source>
</evidence>
<evidence type="ECO:0000313" key="11">
    <source>
        <dbReference type="Proteomes" id="UP000009100"/>
    </source>
</evidence>
<evidence type="ECO:0000256" key="7">
    <source>
        <dbReference type="PROSITE-ProRule" id="PRU00182"/>
    </source>
</evidence>
<comment type="catalytic activity">
    <reaction evidence="5">
        <text>uridine(516) in 16S rRNA = pseudouridine(516) in 16S rRNA</text>
        <dbReference type="Rhea" id="RHEA:38867"/>
        <dbReference type="Rhea" id="RHEA-COMP:10089"/>
        <dbReference type="Rhea" id="RHEA-COMP:10090"/>
        <dbReference type="ChEBI" id="CHEBI:65314"/>
        <dbReference type="ChEBI" id="CHEBI:65315"/>
        <dbReference type="EC" id="5.4.99.19"/>
    </reaction>
</comment>
<dbReference type="SMART" id="SM00363">
    <property type="entry name" value="S4"/>
    <property type="match status" value="1"/>
</dbReference>
<evidence type="ECO:0000256" key="1">
    <source>
        <dbReference type="ARBA" id="ARBA00008348"/>
    </source>
</evidence>
<dbReference type="InterPro" id="IPR050343">
    <property type="entry name" value="RsuA_PseudoU_synthase"/>
</dbReference>
<dbReference type="EC" id="5.4.99.-" evidence="8"/>
<dbReference type="KEGG" id="vsp:VS_1601"/>
<dbReference type="HOGENOM" id="CLU_024979_1_2_6"/>
<keyword evidence="2" id="KW-0698">rRNA processing</keyword>
<keyword evidence="3 7" id="KW-0694">RNA-binding</keyword>
<dbReference type="InterPro" id="IPR042092">
    <property type="entry name" value="PsdUridine_s_RsuA/RluB/E/F_cat"/>
</dbReference>
<evidence type="ECO:0000256" key="6">
    <source>
        <dbReference type="ARBA" id="ARBA00037590"/>
    </source>
</evidence>
<dbReference type="InterPro" id="IPR036986">
    <property type="entry name" value="S4_RNA-bd_sf"/>
</dbReference>
<evidence type="ECO:0000256" key="8">
    <source>
        <dbReference type="RuleBase" id="RU003887"/>
    </source>
</evidence>
<dbReference type="NCBIfam" id="TIGR00093">
    <property type="entry name" value="pseudouridine synthase"/>
    <property type="match status" value="1"/>
</dbReference>
<dbReference type="InterPro" id="IPR018496">
    <property type="entry name" value="PsdUridine_synth_RsuA/RluB_CS"/>
</dbReference>
<dbReference type="Pfam" id="PF01479">
    <property type="entry name" value="S4"/>
    <property type="match status" value="1"/>
</dbReference>
<dbReference type="GO" id="GO:0005829">
    <property type="term" value="C:cytosol"/>
    <property type="evidence" value="ECO:0007669"/>
    <property type="project" value="UniProtKB-ARBA"/>
</dbReference>
<dbReference type="InterPro" id="IPR006145">
    <property type="entry name" value="PsdUridine_synth_RsuA/RluA"/>
</dbReference>
<dbReference type="Gene3D" id="3.10.290.10">
    <property type="entry name" value="RNA-binding S4 domain"/>
    <property type="match status" value="1"/>
</dbReference>
<dbReference type="InterPro" id="IPR002942">
    <property type="entry name" value="S4_RNA-bd"/>
</dbReference>
<dbReference type="PANTHER" id="PTHR47683">
    <property type="entry name" value="PSEUDOURIDINE SYNTHASE FAMILY PROTEIN-RELATED"/>
    <property type="match status" value="1"/>
</dbReference>
<dbReference type="AlphaFoldDB" id="B7VP37"/>